<gene>
    <name evidence="6" type="ORF">GCM10009844_04880</name>
</gene>
<comment type="caution">
    <text evidence="6">The sequence shown here is derived from an EMBL/GenBank/DDBJ whole genome shotgun (WGS) entry which is preliminary data.</text>
</comment>
<sequence>MVTGSTEEPLVTAPEQDSDSLSIAVLDRAGVIVGVNEQWQRFCLDNGGDPDACGIGASYLDVCAAAGDDPVARYAVSMIRKALLGELSTPATVLTPCAAPGTTGWFDMRVVSRIDDSGACEGALVCFSERLDLGRLRPRTNGSSLPSPTRPEPMSTTVADPRELLTFPDVPRLELEETLTQLTERAADVLKAQGRLRELLRANALVTADLKLEVVLRRVVHAARDLVGAKYAALGVLGEDGLLDQFVHAGMPPEQIDHLGRPPVGEGILGLLVDEPGPVRLRDVSIDPRAIGFPGGHPAMTSFLGVPIRVRGTVFGNLYLTDSERGEFSDEDEQLVTSLARTAAVAIENARLYEDSERRRRWQGVTTDATQALFAGGNDRPLHVVLEGARQGAEADAAIFADLDDEDVVTAEIVVGELAEELTGRNAHAKLSTLEPVLRHGTPLLIESYRRREVDPPLEIPIASLIAVPMLRGQRVVGAVVALRFQGRRPFDHTDVEQLEAYVGHAAVALELNQSRADQEALAVLREHQRIAADLHDHVIQELFATGMALQGMVYRTEDPRDQANLVEFVDAIDATIRRIRTTIFRLNRAPYGGGSLKERLLSVVEDARPALGFTAHAEFSGPLDQAVPEELADHVVAVAREALSNAARHAAARSVRLRVTLAEELLTLDAIDDGRGIGTPTRSSGLANLERRAKECDGTLEILDRDGGGTHLRWTAVVRYDR</sequence>
<dbReference type="InterPro" id="IPR011712">
    <property type="entry name" value="Sig_transdc_His_kin_sub3_dim/P"/>
</dbReference>
<evidence type="ECO:0000256" key="1">
    <source>
        <dbReference type="ARBA" id="ARBA00022679"/>
    </source>
</evidence>
<organism evidence="6 7">
    <name type="scientific">Nocardioides koreensis</name>
    <dbReference type="NCBI Taxonomy" id="433651"/>
    <lineage>
        <taxon>Bacteria</taxon>
        <taxon>Bacillati</taxon>
        <taxon>Actinomycetota</taxon>
        <taxon>Actinomycetes</taxon>
        <taxon>Propionibacteriales</taxon>
        <taxon>Nocardioidaceae</taxon>
        <taxon>Nocardioides</taxon>
    </lineage>
</organism>
<keyword evidence="3" id="KW-0902">Two-component regulatory system</keyword>
<dbReference type="CDD" id="cd16917">
    <property type="entry name" value="HATPase_UhpB-NarQ-NarX-like"/>
    <property type="match status" value="1"/>
</dbReference>
<feature type="domain" description="GAF" evidence="5">
    <location>
        <begin position="211"/>
        <end position="357"/>
    </location>
</feature>
<dbReference type="SMART" id="SM00065">
    <property type="entry name" value="GAF"/>
    <property type="match status" value="2"/>
</dbReference>
<name>A0ABP5KXI3_9ACTN</name>
<proteinExistence type="predicted"/>
<dbReference type="Gene3D" id="3.30.450.40">
    <property type="match status" value="2"/>
</dbReference>
<dbReference type="Proteomes" id="UP001501771">
    <property type="component" value="Unassembled WGS sequence"/>
</dbReference>
<reference evidence="7" key="1">
    <citation type="journal article" date="2019" name="Int. J. Syst. Evol. Microbiol.">
        <title>The Global Catalogue of Microorganisms (GCM) 10K type strain sequencing project: providing services to taxonomists for standard genome sequencing and annotation.</title>
        <authorList>
            <consortium name="The Broad Institute Genomics Platform"/>
            <consortium name="The Broad Institute Genome Sequencing Center for Infectious Disease"/>
            <person name="Wu L."/>
            <person name="Ma J."/>
        </authorList>
    </citation>
    <scope>NUCLEOTIDE SEQUENCE [LARGE SCALE GENOMIC DNA]</scope>
    <source>
        <strain evidence="7">JCM 16022</strain>
    </source>
</reference>
<dbReference type="InterPro" id="IPR029016">
    <property type="entry name" value="GAF-like_dom_sf"/>
</dbReference>
<keyword evidence="2" id="KW-0418">Kinase</keyword>
<dbReference type="EMBL" id="BAAAQR010000001">
    <property type="protein sequence ID" value="GAA2137633.1"/>
    <property type="molecule type" value="Genomic_DNA"/>
</dbReference>
<feature type="region of interest" description="Disordered" evidence="4">
    <location>
        <begin position="137"/>
        <end position="156"/>
    </location>
</feature>
<evidence type="ECO:0000313" key="6">
    <source>
        <dbReference type="EMBL" id="GAA2137633.1"/>
    </source>
</evidence>
<keyword evidence="1" id="KW-0808">Transferase</keyword>
<evidence type="ECO:0000256" key="4">
    <source>
        <dbReference type="SAM" id="MobiDB-lite"/>
    </source>
</evidence>
<dbReference type="PANTHER" id="PTHR24421:SF56">
    <property type="entry name" value="OXYGEN SENSOR HISTIDINE KINASE RESPONSE REGULATOR DOST"/>
    <property type="match status" value="1"/>
</dbReference>
<protein>
    <recommendedName>
        <fullName evidence="5">GAF domain-containing protein</fullName>
    </recommendedName>
</protein>
<dbReference type="Gene3D" id="3.30.565.10">
    <property type="entry name" value="Histidine kinase-like ATPase, C-terminal domain"/>
    <property type="match status" value="1"/>
</dbReference>
<dbReference type="PANTHER" id="PTHR24421">
    <property type="entry name" value="NITRATE/NITRITE SENSOR PROTEIN NARX-RELATED"/>
    <property type="match status" value="1"/>
</dbReference>
<accession>A0ABP5KXI3</accession>
<keyword evidence="7" id="KW-1185">Reference proteome</keyword>
<dbReference type="InterPro" id="IPR036890">
    <property type="entry name" value="HATPase_C_sf"/>
</dbReference>
<dbReference type="Pfam" id="PF07730">
    <property type="entry name" value="HisKA_3"/>
    <property type="match status" value="1"/>
</dbReference>
<dbReference type="InterPro" id="IPR050482">
    <property type="entry name" value="Sensor_HK_TwoCompSys"/>
</dbReference>
<feature type="domain" description="GAF" evidence="5">
    <location>
        <begin position="377"/>
        <end position="520"/>
    </location>
</feature>
<dbReference type="SUPFAM" id="SSF55781">
    <property type="entry name" value="GAF domain-like"/>
    <property type="match status" value="2"/>
</dbReference>
<dbReference type="SUPFAM" id="SSF55874">
    <property type="entry name" value="ATPase domain of HSP90 chaperone/DNA topoisomerase II/histidine kinase"/>
    <property type="match status" value="1"/>
</dbReference>
<dbReference type="Gene3D" id="1.20.5.1930">
    <property type="match status" value="1"/>
</dbReference>
<evidence type="ECO:0000259" key="5">
    <source>
        <dbReference type="SMART" id="SM00065"/>
    </source>
</evidence>
<evidence type="ECO:0000256" key="2">
    <source>
        <dbReference type="ARBA" id="ARBA00022777"/>
    </source>
</evidence>
<evidence type="ECO:0000256" key="3">
    <source>
        <dbReference type="ARBA" id="ARBA00023012"/>
    </source>
</evidence>
<evidence type="ECO:0000313" key="7">
    <source>
        <dbReference type="Proteomes" id="UP001501771"/>
    </source>
</evidence>
<dbReference type="InterPro" id="IPR003018">
    <property type="entry name" value="GAF"/>
</dbReference>
<dbReference type="Pfam" id="PF13185">
    <property type="entry name" value="GAF_2"/>
    <property type="match status" value="2"/>
</dbReference>